<organism evidence="2 3">
    <name type="scientific">Microtus ochrogaster</name>
    <name type="common">Prairie vole</name>
    <dbReference type="NCBI Taxonomy" id="79684"/>
    <lineage>
        <taxon>Eukaryota</taxon>
        <taxon>Metazoa</taxon>
        <taxon>Chordata</taxon>
        <taxon>Craniata</taxon>
        <taxon>Vertebrata</taxon>
        <taxon>Euteleostomi</taxon>
        <taxon>Mammalia</taxon>
        <taxon>Eutheria</taxon>
        <taxon>Euarchontoglires</taxon>
        <taxon>Glires</taxon>
        <taxon>Rodentia</taxon>
        <taxon>Myomorpha</taxon>
        <taxon>Muroidea</taxon>
        <taxon>Cricetidae</taxon>
        <taxon>Arvicolinae</taxon>
        <taxon>Microtus</taxon>
    </lineage>
</organism>
<dbReference type="PROSITE" id="PS50994">
    <property type="entry name" value="INTEGRASE"/>
    <property type="match status" value="1"/>
</dbReference>
<accession>A0ABM1TTT4</accession>
<dbReference type="InterPro" id="IPR001584">
    <property type="entry name" value="Integrase_cat-core"/>
</dbReference>
<dbReference type="Gene3D" id="3.30.420.10">
    <property type="entry name" value="Ribonuclease H-like superfamily/Ribonuclease H"/>
    <property type="match status" value="1"/>
</dbReference>
<evidence type="ECO:0000313" key="3">
    <source>
        <dbReference type="RefSeq" id="XP_026633146.1"/>
    </source>
</evidence>
<protein>
    <submittedName>
        <fullName evidence="3">Protein NYNRIN-like isoform X1</fullName>
    </submittedName>
</protein>
<proteinExistence type="predicted"/>
<dbReference type="Gene3D" id="2.30.30.850">
    <property type="match status" value="1"/>
</dbReference>
<dbReference type="PANTHER" id="PTHR37984">
    <property type="entry name" value="PROTEIN CBG26694"/>
    <property type="match status" value="1"/>
</dbReference>
<sequence length="297" mass="33076">MCAHANPQGALHIRQSLHQLCRAKIGRLISPICLLIKKKLHYLLTLVDTSTGWIEAFPASRETADVVAQILLDHVIPRFGIPPTIQMDNGPAFTSRVMELVSEALNVSWKFHIPYYPQPSGKVERPNGLIKQQLIKLSIELRLSWPSLPPIALTCLRATPHSPTCLSPFKLLYGRPFFLNHHLPAHTPPLVGYLPYLSLLRSLLHSHADSCLSVPTPVDTNAPKPALLSTGDEVFLKQLTPRFLEPRWTGPHTVILRSWNPLPPLRVSTGHPQTPSSQHKGHLLPGVASWAWTLPLD</sequence>
<dbReference type="PANTHER" id="PTHR37984:SF5">
    <property type="entry name" value="PROTEIN NYNRIN-LIKE"/>
    <property type="match status" value="1"/>
</dbReference>
<feature type="domain" description="Integrase catalytic" evidence="1">
    <location>
        <begin position="3"/>
        <end position="176"/>
    </location>
</feature>
<keyword evidence="2" id="KW-1185">Reference proteome</keyword>
<evidence type="ECO:0000259" key="1">
    <source>
        <dbReference type="PROSITE" id="PS50994"/>
    </source>
</evidence>
<dbReference type="Pfam" id="PF00665">
    <property type="entry name" value="rve"/>
    <property type="match status" value="1"/>
</dbReference>
<gene>
    <name evidence="3" type="primary">LOC113455526</name>
</gene>
<dbReference type="InterPro" id="IPR012337">
    <property type="entry name" value="RNaseH-like_sf"/>
</dbReference>
<evidence type="ECO:0000313" key="2">
    <source>
        <dbReference type="Proteomes" id="UP000694915"/>
    </source>
</evidence>
<dbReference type="GeneID" id="113455526"/>
<dbReference type="InterPro" id="IPR050951">
    <property type="entry name" value="Retrovirus_Pol_polyprotein"/>
</dbReference>
<name>A0ABM1TTT4_MICOH</name>
<dbReference type="RefSeq" id="XP_026633146.1">
    <property type="nucleotide sequence ID" value="XM_026777345.1"/>
</dbReference>
<dbReference type="InterPro" id="IPR036397">
    <property type="entry name" value="RNaseH_sf"/>
</dbReference>
<dbReference type="Proteomes" id="UP000694915">
    <property type="component" value="Unplaced"/>
</dbReference>
<dbReference type="SUPFAM" id="SSF53098">
    <property type="entry name" value="Ribonuclease H-like"/>
    <property type="match status" value="1"/>
</dbReference>
<reference evidence="3" key="1">
    <citation type="submission" date="2025-08" db="UniProtKB">
        <authorList>
            <consortium name="RefSeq"/>
        </authorList>
    </citation>
    <scope>IDENTIFICATION</scope>
</reference>